<dbReference type="EMBL" id="UINC01000386">
    <property type="protein sequence ID" value="SUZ54409.1"/>
    <property type="molecule type" value="Genomic_DNA"/>
</dbReference>
<name>A0A381NJ43_9ZZZZ</name>
<feature type="non-terminal residue" evidence="1">
    <location>
        <position position="1"/>
    </location>
</feature>
<accession>A0A381NJ43</accession>
<evidence type="ECO:0008006" key="2">
    <source>
        <dbReference type="Google" id="ProtNLM"/>
    </source>
</evidence>
<protein>
    <recommendedName>
        <fullName evidence="2">Tr-type G domain-containing protein</fullName>
    </recommendedName>
</protein>
<reference evidence="1" key="1">
    <citation type="submission" date="2018-05" db="EMBL/GenBank/DDBJ databases">
        <authorList>
            <person name="Lanie J.A."/>
            <person name="Ng W.-L."/>
            <person name="Kazmierczak K.M."/>
            <person name="Andrzejewski T.M."/>
            <person name="Davidsen T.M."/>
            <person name="Wayne K.J."/>
            <person name="Tettelin H."/>
            <person name="Glass J.I."/>
            <person name="Rusch D."/>
            <person name="Podicherti R."/>
            <person name="Tsui H.-C.T."/>
            <person name="Winkler M.E."/>
        </authorList>
    </citation>
    <scope>NUCLEOTIDE SEQUENCE</scope>
</reference>
<organism evidence="1">
    <name type="scientific">marine metagenome</name>
    <dbReference type="NCBI Taxonomy" id="408172"/>
    <lineage>
        <taxon>unclassified sequences</taxon>
        <taxon>metagenomes</taxon>
        <taxon>ecological metagenomes</taxon>
    </lineage>
</organism>
<gene>
    <name evidence="1" type="ORF">METZ01_LOCUS7263</name>
</gene>
<evidence type="ECO:0000313" key="1">
    <source>
        <dbReference type="EMBL" id="SUZ54409.1"/>
    </source>
</evidence>
<sequence length="51" mass="5425">VVNAELEVAGPVTGASVAKGKQTRTDRVMPRQVPLERSRNIGIMAHIDAGK</sequence>
<proteinExistence type="predicted"/>
<feature type="non-terminal residue" evidence="1">
    <location>
        <position position="51"/>
    </location>
</feature>
<dbReference type="AlphaFoldDB" id="A0A381NJ43"/>